<evidence type="ECO:0000256" key="3">
    <source>
        <dbReference type="ARBA" id="ARBA00022553"/>
    </source>
</evidence>
<dbReference type="InterPro" id="IPR000873">
    <property type="entry name" value="AMP-dep_synth/lig_dom"/>
</dbReference>
<dbReference type="EMBL" id="JBEZVE010000014">
    <property type="protein sequence ID" value="MEU3784177.1"/>
    <property type="molecule type" value="Genomic_DNA"/>
</dbReference>
<comment type="cofactor">
    <cofactor evidence="1">
        <name>pantetheine 4'-phosphate</name>
        <dbReference type="ChEBI" id="CHEBI:47942"/>
    </cofactor>
</comment>
<feature type="domain" description="Carrier" evidence="4">
    <location>
        <begin position="985"/>
        <end position="1060"/>
    </location>
</feature>
<dbReference type="InterPro" id="IPR001242">
    <property type="entry name" value="Condensation_dom"/>
</dbReference>
<dbReference type="SUPFAM" id="SSF52777">
    <property type="entry name" value="CoA-dependent acyltransferases"/>
    <property type="match status" value="4"/>
</dbReference>
<dbReference type="InterPro" id="IPR006162">
    <property type="entry name" value="Ppantetheine_attach_site"/>
</dbReference>
<organism evidence="5 6">
    <name type="scientific">Streptomyces sp. 900129855</name>
    <dbReference type="NCBI Taxonomy" id="3155129"/>
    <lineage>
        <taxon>Bacteria</taxon>
        <taxon>Bacillati</taxon>
        <taxon>Actinomycetota</taxon>
        <taxon>Actinomycetes</taxon>
        <taxon>Kitasatosporales</taxon>
        <taxon>Streptomycetaceae</taxon>
        <taxon>Streptomyces</taxon>
    </lineage>
</organism>
<name>A0ABV2ZNP9_9ACTN</name>
<evidence type="ECO:0000259" key="4">
    <source>
        <dbReference type="PROSITE" id="PS50075"/>
    </source>
</evidence>
<keyword evidence="2" id="KW-0596">Phosphopantetheine</keyword>
<dbReference type="Pfam" id="PF13193">
    <property type="entry name" value="AMP-binding_C"/>
    <property type="match status" value="1"/>
</dbReference>
<dbReference type="Gene3D" id="3.30.300.30">
    <property type="match status" value="1"/>
</dbReference>
<accession>A0ABV2ZNP9</accession>
<dbReference type="InterPro" id="IPR025110">
    <property type="entry name" value="AMP-bd_C"/>
</dbReference>
<dbReference type="PROSITE" id="PS00455">
    <property type="entry name" value="AMP_BINDING"/>
    <property type="match status" value="1"/>
</dbReference>
<dbReference type="InterPro" id="IPR023213">
    <property type="entry name" value="CAT-like_dom_sf"/>
</dbReference>
<dbReference type="SUPFAM" id="SSF47336">
    <property type="entry name" value="ACP-like"/>
    <property type="match status" value="1"/>
</dbReference>
<dbReference type="Gene3D" id="2.30.38.10">
    <property type="entry name" value="Luciferase, Domain 3"/>
    <property type="match status" value="1"/>
</dbReference>
<dbReference type="PANTHER" id="PTHR45527:SF1">
    <property type="entry name" value="FATTY ACID SYNTHASE"/>
    <property type="match status" value="1"/>
</dbReference>
<dbReference type="PANTHER" id="PTHR45527">
    <property type="entry name" value="NONRIBOSOMAL PEPTIDE SYNTHETASE"/>
    <property type="match status" value="1"/>
</dbReference>
<dbReference type="Pfam" id="PF00501">
    <property type="entry name" value="AMP-binding"/>
    <property type="match status" value="2"/>
</dbReference>
<dbReference type="Gene3D" id="3.40.50.980">
    <property type="match status" value="4"/>
</dbReference>
<dbReference type="InterPro" id="IPR045851">
    <property type="entry name" value="AMP-bd_C_sf"/>
</dbReference>
<evidence type="ECO:0000313" key="5">
    <source>
        <dbReference type="EMBL" id="MEU3784177.1"/>
    </source>
</evidence>
<dbReference type="SUPFAM" id="SSF56801">
    <property type="entry name" value="Acetyl-CoA synthetase-like"/>
    <property type="match status" value="2"/>
</dbReference>
<evidence type="ECO:0000313" key="6">
    <source>
        <dbReference type="Proteomes" id="UP001550739"/>
    </source>
</evidence>
<dbReference type="InterPro" id="IPR009081">
    <property type="entry name" value="PP-bd_ACP"/>
</dbReference>
<dbReference type="InterPro" id="IPR010071">
    <property type="entry name" value="AA_adenyl_dom"/>
</dbReference>
<dbReference type="InterPro" id="IPR020845">
    <property type="entry name" value="AMP-binding_CS"/>
</dbReference>
<dbReference type="Gene3D" id="3.30.559.10">
    <property type="entry name" value="Chloramphenicol acetyltransferase-like domain"/>
    <property type="match status" value="2"/>
</dbReference>
<dbReference type="PROSITE" id="PS00012">
    <property type="entry name" value="PHOSPHOPANTETHEINE"/>
    <property type="match status" value="1"/>
</dbReference>
<dbReference type="InterPro" id="IPR020806">
    <property type="entry name" value="PKS_PP-bd"/>
</dbReference>
<reference evidence="5 6" key="1">
    <citation type="submission" date="2024-06" db="EMBL/GenBank/DDBJ databases">
        <title>The Natural Products Discovery Center: Release of the First 8490 Sequenced Strains for Exploring Actinobacteria Biosynthetic Diversity.</title>
        <authorList>
            <person name="Kalkreuter E."/>
            <person name="Kautsar S.A."/>
            <person name="Yang D."/>
            <person name="Bader C.D."/>
            <person name="Teijaro C.N."/>
            <person name="Fluegel L."/>
            <person name="Davis C.M."/>
            <person name="Simpson J.R."/>
            <person name="Lauterbach L."/>
            <person name="Steele A.D."/>
            <person name="Gui C."/>
            <person name="Meng S."/>
            <person name="Li G."/>
            <person name="Viehrig K."/>
            <person name="Ye F."/>
            <person name="Su P."/>
            <person name="Kiefer A.F."/>
            <person name="Nichols A."/>
            <person name="Cepeda A.J."/>
            <person name="Yan W."/>
            <person name="Fan B."/>
            <person name="Jiang Y."/>
            <person name="Adhikari A."/>
            <person name="Zheng C.-J."/>
            <person name="Schuster L."/>
            <person name="Cowan T.M."/>
            <person name="Smanski M.J."/>
            <person name="Chevrette M.G."/>
            <person name="De Carvalho L.P.S."/>
            <person name="Shen B."/>
        </authorList>
    </citation>
    <scope>NUCLEOTIDE SEQUENCE [LARGE SCALE GENOMIC DNA]</scope>
    <source>
        <strain evidence="5 6">NPDC033843</strain>
    </source>
</reference>
<dbReference type="PROSITE" id="PS50075">
    <property type="entry name" value="CARRIER"/>
    <property type="match status" value="1"/>
</dbReference>
<keyword evidence="6" id="KW-1185">Reference proteome</keyword>
<dbReference type="Pfam" id="PF00668">
    <property type="entry name" value="Condensation"/>
    <property type="match status" value="2"/>
</dbReference>
<dbReference type="CDD" id="cd19540">
    <property type="entry name" value="LCL_NRPS-like"/>
    <property type="match status" value="1"/>
</dbReference>
<evidence type="ECO:0000256" key="2">
    <source>
        <dbReference type="ARBA" id="ARBA00022450"/>
    </source>
</evidence>
<dbReference type="Gene3D" id="3.30.559.30">
    <property type="entry name" value="Nonribosomal peptide synthetase, condensation domain"/>
    <property type="match status" value="2"/>
</dbReference>
<dbReference type="SMART" id="SM00823">
    <property type="entry name" value="PKS_PP"/>
    <property type="match status" value="1"/>
</dbReference>
<keyword evidence="3" id="KW-0597">Phosphoprotein</keyword>
<dbReference type="CDD" id="cd05930">
    <property type="entry name" value="A_NRPS"/>
    <property type="match status" value="1"/>
</dbReference>
<dbReference type="Pfam" id="PF00550">
    <property type="entry name" value="PP-binding"/>
    <property type="match status" value="1"/>
</dbReference>
<dbReference type="InterPro" id="IPR036736">
    <property type="entry name" value="ACP-like_sf"/>
</dbReference>
<dbReference type="Gene3D" id="1.10.1200.10">
    <property type="entry name" value="ACP-like"/>
    <property type="match status" value="1"/>
</dbReference>
<proteinExistence type="predicted"/>
<dbReference type="NCBIfam" id="TIGR01733">
    <property type="entry name" value="AA-adenyl-dom"/>
    <property type="match status" value="1"/>
</dbReference>
<dbReference type="RefSeq" id="WP_361705506.1">
    <property type="nucleotide sequence ID" value="NZ_JBEZVE010000014.1"/>
</dbReference>
<evidence type="ECO:0000256" key="1">
    <source>
        <dbReference type="ARBA" id="ARBA00001957"/>
    </source>
</evidence>
<dbReference type="Proteomes" id="UP001550739">
    <property type="component" value="Unassembled WGS sequence"/>
</dbReference>
<sequence>MSARDDVALPLTAAQRELWLAEQRTDGVIPNYRIGEYVDLPGPVDIDLLTAALRQVVAENEALHVAFTEGTDGGDGTDGPRQIMREPRDCGPRHLDLSTRDDPHAAALEWMAADRLRPLDLTRDRLFSQALIKLSDDHHLWYHSYHHLLSDGLGYALIARRVAAVHTALAEGRTPEPTPFPPLRSVVDSDAAYRTSERFTADRAYWTERLADLPEPARIGRSAGHLAAGSTHTPLPAEPVLHALNTLAARAGVRWSRVLIAATALYVQRHTGACDLLLGLPVTGRDHGDPVLAVTPGVVSNMVPLRLTVRPETSWSGLLGQVDAEVRAAVRHQRYRGEDMHRDLGLPGAPGSAYSAVVNIMSFDSDLRFAGLEATAHSLAEGPATEFAVWALDRMDGTGPHLKLQAAADAWDADERHAHQHGLTSLLESLAGTDDDRPVGRVRLTEPMPVATPTSAVAPPAATPTTAAPTHLADLFERQAGRTADAVAVVASDATLTYAELDGRANRLAHLLTAHGAGPERMVALALPRSAELVVCVLAVLKTGAAYVPLDPDHPSARLAGLLDDTRPTVLVTDGATLPRLPHEVTAEVVVLDARDTAARLTAAPQSAPHAARDPRHPAYVIHTSGSTGRPKGVVATHAAVTNLVLHQLGALYPTAGDRMRVALTTSLSFDASWDQLACLFTGHELHVLDRATWTDPEAFLGHLARHRLDFVNATPSYLRVLLDHGLLDGGQPWRPSVIVAGGEAVPERLWHELRAADDVRVHNFYGPTECTVDAVTASFDTTPRPAIGNPVTGCRAHILDSALQPVPDGASGELYIAGAGLARGYLNRPGLTAERFVADPYGTPGTRMYRTGDLVRRTSQGILEYLGRADEQVKIRGFRVEPAEIEAQLSAHPAVARASVVARVDGGDSGDGSSSRLVAYVVAEPGSTPPQPEELRAHLRERLPDHMIPAAFVALDALPLTPSGKLDRRALPAPATADAGESRAPRTAREELLCGLFADVLGVPHVGVDDDFFALGGHSLLAMRLLARIRAALDTDLRLGDLFDAPTPAGVATALDAMAMATARCAARPALRPYERPDAVPLSSAQRRLWFLQRIEGTGVTYHIPLALRLSGILDRTALAAALRDVVTRHESLRTVFPDERGVPFQRILDADRAAPRPTVTPVTENELPDLLTAAARRPFDLAAEPPVHTELFALAPDEHVLLLVVHHIVGDAWSLSALADDVTRAYAARCRGEEPDWAPLPVQYADYTLWQRDLLGDVTDPDSLAARQLAFWADNLADLPERLELPFDRPRPSATTYCGAQLPLRLDAELHRRLREFAGAHGATLFMVLQAGLAALLGKLGAGTDIPLGAPVAGRTDEAADDMVGFFVNTLVLRTDLSGDPTFTELLGRVRRNALAAYAHQDLPFEHLVEELNPTRSLAHHALFQTMLALQNAPLGAFDLPGLHVTTSLVPTRTAKCDLTFNLAERSHPDGTPAGLVGAVEYSTDLFDRETVETMVDRWTHLLTTAVVEPQRRLSRFDVLTDAERELLLPPSVGVDVPKTDDDLVGLFEARVREAPDAVAVVSGEVVLSYGELNRRANRVARGLIGCGVGVEDVVALALPRSVELVVAVVGVLKAGAAYLPLDPDYPAARREFMLGDARPVLVVDDLAEWESGEVSDTDP</sequence>
<feature type="non-terminal residue" evidence="5">
    <location>
        <position position="1662"/>
    </location>
</feature>
<comment type="caution">
    <text evidence="5">The sequence shown here is derived from an EMBL/GenBank/DDBJ whole genome shotgun (WGS) entry which is preliminary data.</text>
</comment>
<gene>
    <name evidence="5" type="ORF">AB0E89_27115</name>
</gene>
<protein>
    <submittedName>
        <fullName evidence="5">Amino acid adenylation domain-containing protein</fullName>
    </submittedName>
</protein>